<dbReference type="PANTHER" id="PTHR34289:SF8">
    <property type="entry name" value="DUF819 DOMAIN-CONTAINING PROTEIN"/>
    <property type="match status" value="1"/>
</dbReference>
<dbReference type="InterPro" id="IPR008537">
    <property type="entry name" value="DUF819"/>
</dbReference>
<keyword evidence="3" id="KW-1185">Reference proteome</keyword>
<feature type="transmembrane region" description="Helical" evidence="1">
    <location>
        <begin position="148"/>
        <end position="171"/>
    </location>
</feature>
<protein>
    <submittedName>
        <fullName evidence="2">DUF819 family protein</fullName>
    </submittedName>
</protein>
<organism evidence="2 3">
    <name type="scientific">Fluviispira multicolorata</name>
    <dbReference type="NCBI Taxonomy" id="2654512"/>
    <lineage>
        <taxon>Bacteria</taxon>
        <taxon>Pseudomonadati</taxon>
        <taxon>Bdellovibrionota</taxon>
        <taxon>Oligoflexia</taxon>
        <taxon>Silvanigrellales</taxon>
        <taxon>Silvanigrellaceae</taxon>
        <taxon>Fluviispira</taxon>
    </lineage>
</organism>
<gene>
    <name evidence="2" type="ORF">GCL57_03085</name>
</gene>
<dbReference type="Pfam" id="PF05684">
    <property type="entry name" value="DUF819"/>
    <property type="match status" value="1"/>
</dbReference>
<feature type="transmembrane region" description="Helical" evidence="1">
    <location>
        <begin position="248"/>
        <end position="267"/>
    </location>
</feature>
<feature type="transmembrane region" description="Helical" evidence="1">
    <location>
        <begin position="191"/>
        <end position="212"/>
    </location>
</feature>
<dbReference type="Proteomes" id="UP000442694">
    <property type="component" value="Unassembled WGS sequence"/>
</dbReference>
<proteinExistence type="predicted"/>
<feature type="transmembrane region" description="Helical" evidence="1">
    <location>
        <begin position="218"/>
        <end position="236"/>
    </location>
</feature>
<feature type="transmembrane region" description="Helical" evidence="1">
    <location>
        <begin position="279"/>
        <end position="298"/>
    </location>
</feature>
<name>A0A833JFH3_9BACT</name>
<feature type="transmembrane region" description="Helical" evidence="1">
    <location>
        <begin position="58"/>
        <end position="75"/>
    </location>
</feature>
<keyword evidence="1" id="KW-1133">Transmembrane helix</keyword>
<feature type="transmembrane region" description="Helical" evidence="1">
    <location>
        <begin position="334"/>
        <end position="360"/>
    </location>
</feature>
<dbReference type="EMBL" id="WFLN01000004">
    <property type="protein sequence ID" value="KAB8033705.1"/>
    <property type="molecule type" value="Genomic_DNA"/>
</dbReference>
<evidence type="ECO:0000313" key="2">
    <source>
        <dbReference type="EMBL" id="KAB8033705.1"/>
    </source>
</evidence>
<reference evidence="2 3" key="1">
    <citation type="submission" date="2019-10" db="EMBL/GenBank/DDBJ databases">
        <title>New genus of Silvanigrellaceae.</title>
        <authorList>
            <person name="Pitt A."/>
            <person name="Hahn M.W."/>
        </authorList>
    </citation>
    <scope>NUCLEOTIDE SEQUENCE [LARGE SCALE GENOMIC DNA]</scope>
    <source>
        <strain evidence="2 3">33A1-SZDP</strain>
    </source>
</reference>
<comment type="caution">
    <text evidence="2">The sequence shown here is derived from an EMBL/GenBank/DDBJ whole genome shotgun (WGS) entry which is preliminary data.</text>
</comment>
<feature type="transmembrane region" description="Helical" evidence="1">
    <location>
        <begin position="87"/>
        <end position="110"/>
    </location>
</feature>
<keyword evidence="1" id="KW-0472">Membrane</keyword>
<accession>A0A833JFH3</accession>
<evidence type="ECO:0000313" key="3">
    <source>
        <dbReference type="Proteomes" id="UP000442694"/>
    </source>
</evidence>
<keyword evidence="1" id="KW-0812">Transmembrane</keyword>
<dbReference type="PANTHER" id="PTHR34289">
    <property type="entry name" value="PROTEIN, PUTATIVE (DUF819)-RELATED"/>
    <property type="match status" value="1"/>
</dbReference>
<evidence type="ECO:0000256" key="1">
    <source>
        <dbReference type="SAM" id="Phobius"/>
    </source>
</evidence>
<sequence length="366" mass="40026">MTTQMILLIIFGSSLFCYAIERHIAWISHVSSVCLLILFAMLLSQIGIVPAHSELYDFLQAPIVLLAIAMVTLDFKFSDFIRLPLKIIFVFIFGMLGSILGGLIAGFTAAHELGVDSYKIAAQLTASYIGGLENAAAMQKLLEIPNHYFIGTFALDSVVTSFWLIICIWFANDKGEEFKIADDDGSNFDGVQVSIVSLLACLFVALGIVILAEYAVKYVGFMHKILWISIFALFAGQTPILKDYFKSAYVLGAILFAGFFFSIGAVSDLQAILNLPKTIIMMPVIIIFTHSLFILISARLFKLNKIATSIISQALIGGPGTAVALAQTRKWKSGIAIGIILGVLGYSIANFFGVFVFNLLQYILPK</sequence>
<feature type="transmembrane region" description="Helical" evidence="1">
    <location>
        <begin position="33"/>
        <end position="52"/>
    </location>
</feature>
<dbReference type="AlphaFoldDB" id="A0A833JFH3"/>